<sequence>MGGDSIQDRKTGTLVSQTLLAPQLDPKKASPDPKEKACAEADELIYKVERLPGTGGERPFEIRVVEEPPADNADQLPDGISEVPDNKSGSWSSPASGTPQQVTGGLGFDDAVEISSGTYSTEAPAGKKMFFKTRIGYGQQGLFSLDSLELPQRVINNAKETSVAYVASDIYAPDFSQMNSSAVTATRFPFSEKTGVVQQKPEFRVVPEVRFRNRWDSPAMYFGESRGFSMDGYYYYVLEMGSTHSSLDGISAKINFSLNVSGDVSGQPRTTATASGGGTPSAEDSTKLGLLVAGSGLLLLGGGGVTYVLLRRRR</sequence>
<keyword evidence="2" id="KW-0812">Transmembrane</keyword>
<accession>A0ABX7Y3S5</accession>
<evidence type="ECO:0000313" key="4">
    <source>
        <dbReference type="Proteomes" id="UP000678513"/>
    </source>
</evidence>
<feature type="compositionally biased region" description="Basic and acidic residues" evidence="1">
    <location>
        <begin position="1"/>
        <end position="11"/>
    </location>
</feature>
<organism evidence="3 4">
    <name type="scientific">Arachnia rubra</name>
    <dbReference type="NCBI Taxonomy" id="1547448"/>
    <lineage>
        <taxon>Bacteria</taxon>
        <taxon>Bacillati</taxon>
        <taxon>Actinomycetota</taxon>
        <taxon>Actinomycetes</taxon>
        <taxon>Propionibacteriales</taxon>
        <taxon>Propionibacteriaceae</taxon>
        <taxon>Arachnia</taxon>
    </lineage>
</organism>
<proteinExistence type="predicted"/>
<evidence type="ECO:0000256" key="1">
    <source>
        <dbReference type="SAM" id="MobiDB-lite"/>
    </source>
</evidence>
<feature type="compositionally biased region" description="Polar residues" evidence="1">
    <location>
        <begin position="87"/>
        <end position="103"/>
    </location>
</feature>
<protein>
    <recommendedName>
        <fullName evidence="5">Gram-positive cocci surface proteins LPxTG domain-containing protein</fullName>
    </recommendedName>
</protein>
<keyword evidence="4" id="KW-1185">Reference proteome</keyword>
<feature type="compositionally biased region" description="Basic and acidic residues" evidence="1">
    <location>
        <begin position="25"/>
        <end position="36"/>
    </location>
</feature>
<keyword evidence="2" id="KW-0472">Membrane</keyword>
<reference evidence="3 4" key="1">
    <citation type="submission" date="2021-03" db="EMBL/GenBank/DDBJ databases">
        <title>Human Oral Microbial Genomes.</title>
        <authorList>
            <person name="Johnston C.D."/>
            <person name="Chen T."/>
            <person name="Dewhirst F.E."/>
        </authorList>
    </citation>
    <scope>NUCLEOTIDE SEQUENCE [LARGE SCALE GENOMIC DNA]</scope>
    <source>
        <strain evidence="3 4">DSMZ 100122</strain>
    </source>
</reference>
<evidence type="ECO:0000313" key="3">
    <source>
        <dbReference type="EMBL" id="QUC07840.1"/>
    </source>
</evidence>
<dbReference type="RefSeq" id="WP_212322874.1">
    <property type="nucleotide sequence ID" value="NZ_AP024463.1"/>
</dbReference>
<dbReference type="EMBL" id="CP072384">
    <property type="protein sequence ID" value="QUC07840.1"/>
    <property type="molecule type" value="Genomic_DNA"/>
</dbReference>
<evidence type="ECO:0000256" key="2">
    <source>
        <dbReference type="SAM" id="Phobius"/>
    </source>
</evidence>
<feature type="region of interest" description="Disordered" evidence="1">
    <location>
        <begin position="1"/>
        <end position="36"/>
    </location>
</feature>
<keyword evidence="2" id="KW-1133">Transmembrane helix</keyword>
<gene>
    <name evidence="3" type="ORF">J5A65_13110</name>
</gene>
<feature type="transmembrane region" description="Helical" evidence="2">
    <location>
        <begin position="288"/>
        <end position="310"/>
    </location>
</feature>
<name>A0ABX7Y3S5_9ACTN</name>
<feature type="region of interest" description="Disordered" evidence="1">
    <location>
        <begin position="65"/>
        <end position="104"/>
    </location>
</feature>
<dbReference type="Proteomes" id="UP000678513">
    <property type="component" value="Chromosome"/>
</dbReference>
<evidence type="ECO:0008006" key="5">
    <source>
        <dbReference type="Google" id="ProtNLM"/>
    </source>
</evidence>